<reference evidence="1 2" key="1">
    <citation type="submission" date="2013-11" db="EMBL/GenBank/DDBJ databases">
        <title>Draft genome of the bovine lungworm Dictyocaulus viviparus.</title>
        <authorList>
            <person name="Mitreva M."/>
        </authorList>
    </citation>
    <scope>NUCLEOTIDE SEQUENCE [LARGE SCALE GENOMIC DNA]</scope>
    <source>
        <strain evidence="1 2">HannoverDv2000</strain>
    </source>
</reference>
<reference evidence="2" key="2">
    <citation type="journal article" date="2016" name="Sci. Rep.">
        <title>Dictyocaulus viviparus genome, variome and transcriptome elucidate lungworm biology and support future intervention.</title>
        <authorList>
            <person name="McNulty S.N."/>
            <person name="Strube C."/>
            <person name="Rosa B.A."/>
            <person name="Martin J.C."/>
            <person name="Tyagi R."/>
            <person name="Choi Y.J."/>
            <person name="Wang Q."/>
            <person name="Hallsworth Pepin K."/>
            <person name="Zhang X."/>
            <person name="Ozersky P."/>
            <person name="Wilson R.K."/>
            <person name="Sternberg P.W."/>
            <person name="Gasser R.B."/>
            <person name="Mitreva M."/>
        </authorList>
    </citation>
    <scope>NUCLEOTIDE SEQUENCE [LARGE SCALE GENOMIC DNA]</scope>
    <source>
        <strain evidence="2">HannoverDv2000</strain>
    </source>
</reference>
<accession>A0A0D8X9R7</accession>
<evidence type="ECO:0000313" key="1">
    <source>
        <dbReference type="EMBL" id="KJH40374.1"/>
    </source>
</evidence>
<evidence type="ECO:0000313" key="2">
    <source>
        <dbReference type="Proteomes" id="UP000053766"/>
    </source>
</evidence>
<keyword evidence="2" id="KW-1185">Reference proteome</keyword>
<proteinExistence type="predicted"/>
<dbReference type="AlphaFoldDB" id="A0A0D8X9R7"/>
<name>A0A0D8X9R7_DICVI</name>
<gene>
    <name evidence="1" type="ORF">DICVIV_13673</name>
</gene>
<organism evidence="1 2">
    <name type="scientific">Dictyocaulus viviparus</name>
    <name type="common">Bovine lungworm</name>
    <dbReference type="NCBI Taxonomy" id="29172"/>
    <lineage>
        <taxon>Eukaryota</taxon>
        <taxon>Metazoa</taxon>
        <taxon>Ecdysozoa</taxon>
        <taxon>Nematoda</taxon>
        <taxon>Chromadorea</taxon>
        <taxon>Rhabditida</taxon>
        <taxon>Rhabditina</taxon>
        <taxon>Rhabditomorpha</taxon>
        <taxon>Strongyloidea</taxon>
        <taxon>Metastrongylidae</taxon>
        <taxon>Dictyocaulus</taxon>
    </lineage>
</organism>
<sequence length="96" mass="10619">MFNKFQEVNTPHCAAELFLPVDKVKHKGYMTVVTDSGNASICETKKLDNKVVVVIIGEMACDNDMITLLHGGLRTPGKVNQPNITKHTQKCCFLVT</sequence>
<dbReference type="EMBL" id="KN717280">
    <property type="protein sequence ID" value="KJH40374.1"/>
    <property type="molecule type" value="Genomic_DNA"/>
</dbReference>
<dbReference type="Proteomes" id="UP000053766">
    <property type="component" value="Unassembled WGS sequence"/>
</dbReference>
<protein>
    <submittedName>
        <fullName evidence="1">Uncharacterized protein</fullName>
    </submittedName>
</protein>